<name>A0ABP8X1M7_9MICC</name>
<protein>
    <recommendedName>
        <fullName evidence="2">DUF8175 domain-containing protein</fullName>
    </recommendedName>
</protein>
<keyword evidence="1" id="KW-0472">Membrane</keyword>
<dbReference type="Pfam" id="PF26526">
    <property type="entry name" value="DUF8175"/>
    <property type="match status" value="1"/>
</dbReference>
<dbReference type="InterPro" id="IPR058488">
    <property type="entry name" value="DUF8175"/>
</dbReference>
<keyword evidence="1" id="KW-0812">Transmembrane</keyword>
<evidence type="ECO:0000259" key="2">
    <source>
        <dbReference type="Pfam" id="PF26526"/>
    </source>
</evidence>
<keyword evidence="1" id="KW-1133">Transmembrane helix</keyword>
<organism evidence="3 4">
    <name type="scientific">Kocuria gwangalliensis</name>
    <dbReference type="NCBI Taxonomy" id="501592"/>
    <lineage>
        <taxon>Bacteria</taxon>
        <taxon>Bacillati</taxon>
        <taxon>Actinomycetota</taxon>
        <taxon>Actinomycetes</taxon>
        <taxon>Micrococcales</taxon>
        <taxon>Micrococcaceae</taxon>
        <taxon>Kocuria</taxon>
    </lineage>
</organism>
<dbReference type="RefSeq" id="WP_345311105.1">
    <property type="nucleotide sequence ID" value="NZ_BAABLN010000021.1"/>
</dbReference>
<gene>
    <name evidence="3" type="ORF">GCM10025781_15390</name>
</gene>
<feature type="transmembrane region" description="Helical" evidence="1">
    <location>
        <begin position="18"/>
        <end position="39"/>
    </location>
</feature>
<proteinExistence type="predicted"/>
<feature type="domain" description="DUF8175" evidence="2">
    <location>
        <begin position="49"/>
        <end position="242"/>
    </location>
</feature>
<reference evidence="4" key="1">
    <citation type="journal article" date="2019" name="Int. J. Syst. Evol. Microbiol.">
        <title>The Global Catalogue of Microorganisms (GCM) 10K type strain sequencing project: providing services to taxonomists for standard genome sequencing and annotation.</title>
        <authorList>
            <consortium name="The Broad Institute Genomics Platform"/>
            <consortium name="The Broad Institute Genome Sequencing Center for Infectious Disease"/>
            <person name="Wu L."/>
            <person name="Ma J."/>
        </authorList>
    </citation>
    <scope>NUCLEOTIDE SEQUENCE [LARGE SCALE GENOMIC DNA]</scope>
    <source>
        <strain evidence="4">JCM 18958</strain>
    </source>
</reference>
<sequence length="249" mass="26287">MTDHFEADNDKSWWAGPWFLVSAVLVALLVVLGLVLWLWPDGQKQLQSQPAPATAAEASSGGESVCGLSAIGGTTLTKAPKDVEWEALGAIYAPASKKHGPGAVDESTGVRSCYSQTPEGALLASTNMLISGNDPQVLLDTIEARVMEGPGKNIAIGQAQQRVSGNDTATVPLEVAGFRLLSYTDDKATVEVVLAADDGTEKVYTTTATDMVWYEGDWRFLLQDDGSGGPVSGQISDLSGYILWNPDNG</sequence>
<dbReference type="EMBL" id="BAABLN010000021">
    <property type="protein sequence ID" value="GAA4698254.1"/>
    <property type="molecule type" value="Genomic_DNA"/>
</dbReference>
<evidence type="ECO:0000313" key="3">
    <source>
        <dbReference type="EMBL" id="GAA4698254.1"/>
    </source>
</evidence>
<comment type="caution">
    <text evidence="3">The sequence shown here is derived from an EMBL/GenBank/DDBJ whole genome shotgun (WGS) entry which is preliminary data.</text>
</comment>
<keyword evidence="4" id="KW-1185">Reference proteome</keyword>
<evidence type="ECO:0000256" key="1">
    <source>
        <dbReference type="SAM" id="Phobius"/>
    </source>
</evidence>
<accession>A0ABP8X1M7</accession>
<dbReference type="Proteomes" id="UP001501446">
    <property type="component" value="Unassembled WGS sequence"/>
</dbReference>
<evidence type="ECO:0000313" key="4">
    <source>
        <dbReference type="Proteomes" id="UP001501446"/>
    </source>
</evidence>